<feature type="domain" description="SMC hinge" evidence="2">
    <location>
        <begin position="113"/>
        <end position="227"/>
    </location>
</feature>
<evidence type="ECO:0000256" key="1">
    <source>
        <dbReference type="SAM" id="Coils"/>
    </source>
</evidence>
<feature type="coiled-coil region" evidence="1">
    <location>
        <begin position="358"/>
        <end position="414"/>
    </location>
</feature>
<dbReference type="InterPro" id="IPR036277">
    <property type="entry name" value="SMC_hinge_sf"/>
</dbReference>
<organism evidence="3 4">
    <name type="scientific">Candida albicans</name>
    <name type="common">Yeast</name>
    <dbReference type="NCBI Taxonomy" id="5476"/>
    <lineage>
        <taxon>Eukaryota</taxon>
        <taxon>Fungi</taxon>
        <taxon>Dikarya</taxon>
        <taxon>Ascomycota</taxon>
        <taxon>Saccharomycotina</taxon>
        <taxon>Pichiomycetes</taxon>
        <taxon>Debaryomycetaceae</taxon>
        <taxon>Candida/Lodderomyces clade</taxon>
        <taxon>Candida</taxon>
    </lineage>
</organism>
<dbReference type="AlphaFoldDB" id="A0A8H6F5X1"/>
<evidence type="ECO:0000313" key="3">
    <source>
        <dbReference type="EMBL" id="KAF6072448.1"/>
    </source>
</evidence>
<keyword evidence="1" id="KW-0175">Coiled coil</keyword>
<accession>A0A8H6F5X1</accession>
<dbReference type="Pfam" id="PF06470">
    <property type="entry name" value="SMC_hinge"/>
    <property type="match status" value="1"/>
</dbReference>
<dbReference type="PANTHER" id="PTHR43977">
    <property type="entry name" value="STRUCTURAL MAINTENANCE OF CHROMOSOMES PROTEIN 3"/>
    <property type="match status" value="1"/>
</dbReference>
<dbReference type="GO" id="GO:0005694">
    <property type="term" value="C:chromosome"/>
    <property type="evidence" value="ECO:0007669"/>
    <property type="project" value="InterPro"/>
</dbReference>
<comment type="caution">
    <text evidence="3">The sequence shown here is derived from an EMBL/GenBank/DDBJ whole genome shotgun (WGS) entry which is preliminary data.</text>
</comment>
<name>A0A8H6F5X1_CANAX</name>
<dbReference type="Gene3D" id="1.20.1060.20">
    <property type="match status" value="1"/>
</dbReference>
<dbReference type="SUPFAM" id="SSF75553">
    <property type="entry name" value="Smc hinge domain"/>
    <property type="match status" value="1"/>
</dbReference>
<dbReference type="GO" id="GO:0051276">
    <property type="term" value="P:chromosome organization"/>
    <property type="evidence" value="ECO:0007669"/>
    <property type="project" value="InterPro"/>
</dbReference>
<dbReference type="Gene3D" id="3.30.70.1620">
    <property type="match status" value="1"/>
</dbReference>
<sequence length="470" mass="53975">MRHISNEVKTRESSLEELSESIKKLNDSLNDEEHIKTLANLKTTINDSKQQITQLVDQRKILWRDEIRLKSVHDSLTNDLTNATNIVNQTMDRAQAQGIAAVKQIAQRLNLSDRVYGTVAELFNVNDKYKTAAEVIAGNSLFHIVVDTDVTAATIMEELIRNKAGRVTFVPLNRIDNIEVEYPDSHENQCLPLIKKLKYNEQVYKAINQIFGKTLVVSELSKGGELSRKYKLSCITLDGDRVDTRGVLSGGYRDYKNSHLDRLSVSKEPIKIELSQLTNKKFNLDQEISSLKSNLQNLQNTKNSIKVNLKQHESELNSEFTQVLTQDEQNELDELSSELDTKISGIESEVINNLQPKLNKYRQEQQKQQQQQLQLQQEKLESLHIQLDTSQSQINNCEQELAQANKQQIKIIKNIEKFSKQTNNLLNQKSIKSQMRDDANQKIRELGVLPEEAFQSENMINIVRINYFRN</sequence>
<reference evidence="3 4" key="1">
    <citation type="submission" date="2020-03" db="EMBL/GenBank/DDBJ databases">
        <title>FDA dAtabase for Regulatory Grade micrObial Sequences (FDA-ARGOS): Supporting development and validation of Infectious Disease Dx tests.</title>
        <authorList>
            <person name="Campos J."/>
            <person name="Goldberg B."/>
            <person name="Tallon L."/>
            <person name="Sadzewicz L."/>
            <person name="Vavikolanu K."/>
            <person name="Mehta A."/>
            <person name="Aluvathingal J."/>
            <person name="Nadendla S."/>
            <person name="Nandy P."/>
            <person name="Geyer C."/>
            <person name="Yan Y."/>
            <person name="Sichtig H."/>
        </authorList>
    </citation>
    <scope>NUCLEOTIDE SEQUENCE [LARGE SCALE GENOMIC DNA]</scope>
    <source>
        <strain evidence="3 4">FDAARGOS_656</strain>
    </source>
</reference>
<dbReference type="EMBL" id="JABWAD010000007">
    <property type="protein sequence ID" value="KAF6072448.1"/>
    <property type="molecule type" value="Genomic_DNA"/>
</dbReference>
<dbReference type="InterPro" id="IPR010935">
    <property type="entry name" value="SMC_hinge"/>
</dbReference>
<gene>
    <name evidence="3" type="ORF">FOB64_000488</name>
</gene>
<proteinExistence type="predicted"/>
<dbReference type="Proteomes" id="UP000536275">
    <property type="component" value="Unassembled WGS sequence"/>
</dbReference>
<feature type="coiled-coil region" evidence="1">
    <location>
        <begin position="274"/>
        <end position="315"/>
    </location>
</feature>
<evidence type="ECO:0000313" key="4">
    <source>
        <dbReference type="Proteomes" id="UP000536275"/>
    </source>
</evidence>
<protein>
    <submittedName>
        <fullName evidence="3">SMC proteins Flexible Hinge Domain family protein</fullName>
    </submittedName>
</protein>
<dbReference type="GO" id="GO:0007059">
    <property type="term" value="P:chromosome segregation"/>
    <property type="evidence" value="ECO:0007669"/>
    <property type="project" value="UniProtKB-ARBA"/>
</dbReference>
<dbReference type="GO" id="GO:0005524">
    <property type="term" value="F:ATP binding"/>
    <property type="evidence" value="ECO:0007669"/>
    <property type="project" value="InterPro"/>
</dbReference>
<evidence type="ECO:0000259" key="2">
    <source>
        <dbReference type="SMART" id="SM00968"/>
    </source>
</evidence>
<feature type="coiled-coil region" evidence="1">
    <location>
        <begin position="8"/>
        <end position="58"/>
    </location>
</feature>
<dbReference type="SMART" id="SM00968">
    <property type="entry name" value="SMC_hinge"/>
    <property type="match status" value="1"/>
</dbReference>